<feature type="region of interest" description="Disordered" evidence="1">
    <location>
        <begin position="77"/>
        <end position="106"/>
    </location>
</feature>
<dbReference type="InterPro" id="IPR050149">
    <property type="entry name" value="Collagen_superfamily"/>
</dbReference>
<protein>
    <recommendedName>
        <fullName evidence="5">Fibrillar collagen NC1 domain-containing protein</fullName>
    </recommendedName>
</protein>
<keyword evidence="2" id="KW-1133">Transmembrane helix</keyword>
<feature type="transmembrane region" description="Helical" evidence="2">
    <location>
        <begin position="30"/>
        <end position="50"/>
    </location>
</feature>
<name>A0A2T7PNA4_POMCA</name>
<keyword evidence="4" id="KW-1185">Reference proteome</keyword>
<feature type="compositionally biased region" description="Low complexity" evidence="1">
    <location>
        <begin position="180"/>
        <end position="189"/>
    </location>
</feature>
<reference evidence="3 4" key="1">
    <citation type="submission" date="2018-04" db="EMBL/GenBank/DDBJ databases">
        <title>The genome of golden apple snail Pomacea canaliculata provides insight into stress tolerance and invasive adaptation.</title>
        <authorList>
            <person name="Liu C."/>
            <person name="Liu B."/>
            <person name="Ren Y."/>
            <person name="Zhang Y."/>
            <person name="Wang H."/>
            <person name="Li S."/>
            <person name="Jiang F."/>
            <person name="Yin L."/>
            <person name="Zhang G."/>
            <person name="Qian W."/>
            <person name="Fan W."/>
        </authorList>
    </citation>
    <scope>NUCLEOTIDE SEQUENCE [LARGE SCALE GENOMIC DNA]</scope>
    <source>
        <strain evidence="3">SZHN2017</strain>
        <tissue evidence="3">Muscle</tissue>
    </source>
</reference>
<gene>
    <name evidence="3" type="ORF">C0Q70_06182</name>
</gene>
<dbReference type="PANTHER" id="PTHR24023">
    <property type="entry name" value="COLLAGEN ALPHA"/>
    <property type="match status" value="1"/>
</dbReference>
<feature type="compositionally biased region" description="Basic and acidic residues" evidence="1">
    <location>
        <begin position="214"/>
        <end position="223"/>
    </location>
</feature>
<proteinExistence type="predicted"/>
<comment type="caution">
    <text evidence="3">The sequence shown here is derived from an EMBL/GenBank/DDBJ whole genome shotgun (WGS) entry which is preliminary data.</text>
</comment>
<organism evidence="3 4">
    <name type="scientific">Pomacea canaliculata</name>
    <name type="common">Golden apple snail</name>
    <dbReference type="NCBI Taxonomy" id="400727"/>
    <lineage>
        <taxon>Eukaryota</taxon>
        <taxon>Metazoa</taxon>
        <taxon>Spiralia</taxon>
        <taxon>Lophotrochozoa</taxon>
        <taxon>Mollusca</taxon>
        <taxon>Gastropoda</taxon>
        <taxon>Caenogastropoda</taxon>
        <taxon>Architaenioglossa</taxon>
        <taxon>Ampullarioidea</taxon>
        <taxon>Ampullariidae</taxon>
        <taxon>Pomacea</taxon>
    </lineage>
</organism>
<dbReference type="PANTHER" id="PTHR24023:SF1082">
    <property type="entry name" value="COLLAGEN TRIPLE HELIX REPEAT"/>
    <property type="match status" value="1"/>
</dbReference>
<feature type="compositionally biased region" description="Low complexity" evidence="1">
    <location>
        <begin position="255"/>
        <end position="265"/>
    </location>
</feature>
<dbReference type="GO" id="GO:0031012">
    <property type="term" value="C:extracellular matrix"/>
    <property type="evidence" value="ECO:0007669"/>
    <property type="project" value="TreeGrafter"/>
</dbReference>
<feature type="transmembrane region" description="Helical" evidence="2">
    <location>
        <begin position="290"/>
        <end position="312"/>
    </location>
</feature>
<feature type="region of interest" description="Disordered" evidence="1">
    <location>
        <begin position="1"/>
        <end position="20"/>
    </location>
</feature>
<evidence type="ECO:0000256" key="1">
    <source>
        <dbReference type="SAM" id="MobiDB-lite"/>
    </source>
</evidence>
<dbReference type="EMBL" id="PZQS01000003">
    <property type="protein sequence ID" value="PVD34901.1"/>
    <property type="molecule type" value="Genomic_DNA"/>
</dbReference>
<evidence type="ECO:0000256" key="2">
    <source>
        <dbReference type="SAM" id="Phobius"/>
    </source>
</evidence>
<evidence type="ECO:0000313" key="3">
    <source>
        <dbReference type="EMBL" id="PVD34901.1"/>
    </source>
</evidence>
<evidence type="ECO:0000313" key="4">
    <source>
        <dbReference type="Proteomes" id="UP000245119"/>
    </source>
</evidence>
<dbReference type="GO" id="GO:0005615">
    <property type="term" value="C:extracellular space"/>
    <property type="evidence" value="ECO:0007669"/>
    <property type="project" value="TreeGrafter"/>
</dbReference>
<feature type="compositionally biased region" description="Gly residues" evidence="1">
    <location>
        <begin position="227"/>
        <end position="236"/>
    </location>
</feature>
<feature type="region of interest" description="Disordered" evidence="1">
    <location>
        <begin position="138"/>
        <end position="281"/>
    </location>
</feature>
<evidence type="ECO:0008006" key="5">
    <source>
        <dbReference type="Google" id="ProtNLM"/>
    </source>
</evidence>
<keyword evidence="2" id="KW-0812">Transmembrane</keyword>
<sequence>MSSPANKMEEKKKPKTRKFAETNSSSWSNVFWLSAFLLLEAAALISVVTWQQHALDELTTHIDTETRVSRELDRACQNSHDNWDGGPPHQNEQHRQPPPPPLQRRKRQELSGLFAELLEVQKHVLIDLCQRRTDLCQKGPKGEQGQKGADGSVHLSMLGDPGIGIKGDTGVRGPAGDAGLQGPQGEPGIPGQPGPRGPKGVLGQQGLQGSKGVIGDKGDKGDPGHVGLDGGQGQRGAKGDRGPTGPQGLPGLSGAQGPKGTQGAAGPQGGPGERGSSWPKRKHTGARLSLWWFVCILVSIFLSDLVSIFGNFSDTMTVVPYQSLTLHCERPPEETVTSSTAFACGQTFGPTSLTGRGKQDPHRLQALGPQLTTHEETVSDRVTLVSDRDNKGKNGRSGPPIFKTAKVSEDSGKQRLTFQPKPLRSPSSSKEFVMIPTPVTWPLTISLSWSRRVLDLYLTTSENTRFRFTEDVSPSSRTSTLAFLFT</sequence>
<dbReference type="Proteomes" id="UP000245119">
    <property type="component" value="Linkage Group LG3"/>
</dbReference>
<dbReference type="AlphaFoldDB" id="A0A2T7PNA4"/>
<accession>A0A2T7PNA4</accession>
<keyword evidence="2" id="KW-0472">Membrane</keyword>